<dbReference type="EMBL" id="CP016808">
    <property type="protein sequence ID" value="ANY67721.1"/>
    <property type="molecule type" value="Genomic_DNA"/>
</dbReference>
<proteinExistence type="predicted"/>
<evidence type="ECO:0000313" key="1">
    <source>
        <dbReference type="EMBL" id="ANY67721.1"/>
    </source>
</evidence>
<name>A0A1B2DJ52_9BACL</name>
<sequence length="67" mass="7674">MTKKHKGFRELTAPVHFHTAAIDQTAILAFQDGELIGSGRIEEVTDETVRIGDEWFMRDNCTFTYAR</sequence>
<reference evidence="1" key="1">
    <citation type="submission" date="2016-08" db="EMBL/GenBank/DDBJ databases">
        <title>Complete Genome Seqeunce of Paenibacillus sp. BIHB 4019 from tea rhizoplane.</title>
        <authorList>
            <person name="Thakur R."/>
            <person name="Swarnkar M.K."/>
            <person name="Gulati A."/>
        </authorList>
    </citation>
    <scope>NUCLEOTIDE SEQUENCE [LARGE SCALE GENOMIC DNA]</scope>
    <source>
        <strain evidence="1">BIHB4019</strain>
    </source>
</reference>
<accession>A0A1B2DJ52</accession>
<dbReference type="AlphaFoldDB" id="A0A1B2DJ52"/>
<protein>
    <submittedName>
        <fullName evidence="1">Uncharacterized protein</fullName>
    </submittedName>
</protein>
<organism evidence="1">
    <name type="scientific">Paenibacillus sp. BIHB 4019</name>
    <dbReference type="NCBI Taxonomy" id="1870819"/>
    <lineage>
        <taxon>Bacteria</taxon>
        <taxon>Bacillati</taxon>
        <taxon>Bacillota</taxon>
        <taxon>Bacilli</taxon>
        <taxon>Bacillales</taxon>
        <taxon>Paenibacillaceae</taxon>
        <taxon>Paenibacillus</taxon>
    </lineage>
</organism>
<gene>
    <name evidence="1" type="ORF">BBD42_15545</name>
</gene>
<dbReference type="RefSeq" id="WP_099518902.1">
    <property type="nucleotide sequence ID" value="NZ_CP016808.1"/>
</dbReference>